<gene>
    <name evidence="1" type="ORF">FALBO_1372</name>
</gene>
<organism evidence="1 2">
    <name type="scientific">Fusarium albosuccineum</name>
    <dbReference type="NCBI Taxonomy" id="1237068"/>
    <lineage>
        <taxon>Eukaryota</taxon>
        <taxon>Fungi</taxon>
        <taxon>Dikarya</taxon>
        <taxon>Ascomycota</taxon>
        <taxon>Pezizomycotina</taxon>
        <taxon>Sordariomycetes</taxon>
        <taxon>Hypocreomycetidae</taxon>
        <taxon>Hypocreales</taxon>
        <taxon>Nectriaceae</taxon>
        <taxon>Fusarium</taxon>
        <taxon>Fusarium decemcellulare species complex</taxon>
    </lineage>
</organism>
<dbReference type="AlphaFoldDB" id="A0A8H4LLD2"/>
<protein>
    <submittedName>
        <fullName evidence="1">Uncharacterized protein</fullName>
    </submittedName>
</protein>
<name>A0A8H4LLD2_9HYPO</name>
<comment type="caution">
    <text evidence="1">The sequence shown here is derived from an EMBL/GenBank/DDBJ whole genome shotgun (WGS) entry which is preliminary data.</text>
</comment>
<proteinExistence type="predicted"/>
<evidence type="ECO:0000313" key="1">
    <source>
        <dbReference type="EMBL" id="KAF4471703.1"/>
    </source>
</evidence>
<sequence length="98" mass="11268">MTSETNDRVYRIGKKLFPKHGFMLLLDRQDMFTNMASYLLSDVAHLANIAQDAENTLAIQNRALKRPSPEEFEKYKADYIAEGGREDDLPEGKVFKGW</sequence>
<keyword evidence="2" id="KW-1185">Reference proteome</keyword>
<evidence type="ECO:0000313" key="2">
    <source>
        <dbReference type="Proteomes" id="UP000554235"/>
    </source>
</evidence>
<dbReference type="EMBL" id="JAADYS010000175">
    <property type="protein sequence ID" value="KAF4471703.1"/>
    <property type="molecule type" value="Genomic_DNA"/>
</dbReference>
<reference evidence="1 2" key="1">
    <citation type="submission" date="2020-01" db="EMBL/GenBank/DDBJ databases">
        <title>Identification and distribution of gene clusters putatively required for synthesis of sphingolipid metabolism inhibitors in phylogenetically diverse species of the filamentous fungus Fusarium.</title>
        <authorList>
            <person name="Kim H.-S."/>
            <person name="Busman M."/>
            <person name="Brown D.W."/>
            <person name="Divon H."/>
            <person name="Uhlig S."/>
            <person name="Proctor R.H."/>
        </authorList>
    </citation>
    <scope>NUCLEOTIDE SEQUENCE [LARGE SCALE GENOMIC DNA]</scope>
    <source>
        <strain evidence="1 2">NRRL 20459</strain>
    </source>
</reference>
<dbReference type="Proteomes" id="UP000554235">
    <property type="component" value="Unassembled WGS sequence"/>
</dbReference>
<accession>A0A8H4LLD2</accession>